<protein>
    <submittedName>
        <fullName evidence="1">Uncharacterized protein</fullName>
    </submittedName>
</protein>
<name>A0A0A9AHS6_ARUDO</name>
<reference evidence="1" key="2">
    <citation type="journal article" date="2015" name="Data Brief">
        <title>Shoot transcriptome of the giant reed, Arundo donax.</title>
        <authorList>
            <person name="Barrero R.A."/>
            <person name="Guerrero F.D."/>
            <person name="Moolhuijzen P."/>
            <person name="Goolsby J.A."/>
            <person name="Tidwell J."/>
            <person name="Bellgard S.E."/>
            <person name="Bellgard M.I."/>
        </authorList>
    </citation>
    <scope>NUCLEOTIDE SEQUENCE</scope>
    <source>
        <tissue evidence="1">Shoot tissue taken approximately 20 cm above the soil surface</tissue>
    </source>
</reference>
<proteinExistence type="predicted"/>
<evidence type="ECO:0000313" key="1">
    <source>
        <dbReference type="EMBL" id="JAD50701.1"/>
    </source>
</evidence>
<dbReference type="EMBL" id="GBRH01247194">
    <property type="protein sequence ID" value="JAD50701.1"/>
    <property type="molecule type" value="Transcribed_RNA"/>
</dbReference>
<dbReference type="AlphaFoldDB" id="A0A0A9AHS6"/>
<accession>A0A0A9AHS6</accession>
<organism evidence="1">
    <name type="scientific">Arundo donax</name>
    <name type="common">Giant reed</name>
    <name type="synonym">Donax arundinaceus</name>
    <dbReference type="NCBI Taxonomy" id="35708"/>
    <lineage>
        <taxon>Eukaryota</taxon>
        <taxon>Viridiplantae</taxon>
        <taxon>Streptophyta</taxon>
        <taxon>Embryophyta</taxon>
        <taxon>Tracheophyta</taxon>
        <taxon>Spermatophyta</taxon>
        <taxon>Magnoliopsida</taxon>
        <taxon>Liliopsida</taxon>
        <taxon>Poales</taxon>
        <taxon>Poaceae</taxon>
        <taxon>PACMAD clade</taxon>
        <taxon>Arundinoideae</taxon>
        <taxon>Arundineae</taxon>
        <taxon>Arundo</taxon>
    </lineage>
</organism>
<reference evidence="1" key="1">
    <citation type="submission" date="2014-09" db="EMBL/GenBank/DDBJ databases">
        <authorList>
            <person name="Magalhaes I.L.F."/>
            <person name="Oliveira U."/>
            <person name="Santos F.R."/>
            <person name="Vidigal T.H.D.A."/>
            <person name="Brescovit A.D."/>
            <person name="Santos A.J."/>
        </authorList>
    </citation>
    <scope>NUCLEOTIDE SEQUENCE</scope>
    <source>
        <tissue evidence="1">Shoot tissue taken approximately 20 cm above the soil surface</tissue>
    </source>
</reference>
<sequence length="71" mass="8402">MITGKFRVLDQCQEATKIHCLISHHQLTSHHPLAPGFFLKAVEQHLWARVHFWALVAHHPVHQFLHQLKLW</sequence>